<keyword evidence="4" id="KW-0255">Endonuclease</keyword>
<evidence type="ECO:0000256" key="7">
    <source>
        <dbReference type="ARBA" id="ARBA00023016"/>
    </source>
</evidence>
<evidence type="ECO:0000313" key="8">
    <source>
        <dbReference type="EMBL" id="MBO0454618.1"/>
    </source>
</evidence>
<dbReference type="RefSeq" id="WP_207110350.1">
    <property type="nucleotide sequence ID" value="NZ_JAFLVR010000067.1"/>
</dbReference>
<dbReference type="EMBL" id="JAFLVR010000067">
    <property type="protein sequence ID" value="MBO0454618.1"/>
    <property type="molecule type" value="Genomic_DNA"/>
</dbReference>
<keyword evidence="3" id="KW-0540">Nuclease</keyword>
<reference evidence="8 9" key="1">
    <citation type="submission" date="2021-03" db="EMBL/GenBank/DDBJ databases">
        <title>Enterococcal diversity collection.</title>
        <authorList>
            <person name="Gilmore M.S."/>
            <person name="Schwartzman J."/>
            <person name="Van Tyne D."/>
            <person name="Martin M."/>
            <person name="Earl A.M."/>
            <person name="Manson A.L."/>
            <person name="Straub T."/>
            <person name="Salamzade R."/>
            <person name="Saavedra J."/>
            <person name="Lebreton F."/>
            <person name="Prichula J."/>
            <person name="Schaufler K."/>
            <person name="Gaca A."/>
            <person name="Sgardioli B."/>
            <person name="Wagenaar J."/>
            <person name="Strong T."/>
        </authorList>
    </citation>
    <scope>NUCLEOTIDE SEQUENCE [LARGE SCALE GENOMIC DNA]</scope>
    <source>
        <strain evidence="8 9">MJM16</strain>
    </source>
</reference>
<comment type="caution">
    <text evidence="8">The sequence shown here is derived from an EMBL/GenBank/DDBJ whole genome shotgun (WGS) entry which is preliminary data.</text>
</comment>
<dbReference type="InterPro" id="IPR012933">
    <property type="entry name" value="HicA_mRNA_interferase"/>
</dbReference>
<evidence type="ECO:0000256" key="3">
    <source>
        <dbReference type="ARBA" id="ARBA00022722"/>
    </source>
</evidence>
<comment type="similarity">
    <text evidence="1">Belongs to the HicA mRNA interferase family.</text>
</comment>
<evidence type="ECO:0000256" key="6">
    <source>
        <dbReference type="ARBA" id="ARBA00022884"/>
    </source>
</evidence>
<proteinExistence type="inferred from homology"/>
<dbReference type="SUPFAM" id="SSF54786">
    <property type="entry name" value="YcfA/nrd intein domain"/>
    <property type="match status" value="1"/>
</dbReference>
<keyword evidence="9" id="KW-1185">Reference proteome</keyword>
<keyword evidence="2" id="KW-1277">Toxin-antitoxin system</keyword>
<evidence type="ECO:0000256" key="5">
    <source>
        <dbReference type="ARBA" id="ARBA00022801"/>
    </source>
</evidence>
<evidence type="ECO:0000256" key="1">
    <source>
        <dbReference type="ARBA" id="ARBA00006620"/>
    </source>
</evidence>
<gene>
    <name evidence="8" type="ORF">JZO85_20350</name>
</gene>
<protein>
    <submittedName>
        <fullName evidence="8">Type II toxin-antitoxin system HicA family toxin</fullName>
    </submittedName>
</protein>
<evidence type="ECO:0000256" key="2">
    <source>
        <dbReference type="ARBA" id="ARBA00022649"/>
    </source>
</evidence>
<evidence type="ECO:0000313" key="9">
    <source>
        <dbReference type="Proteomes" id="UP000664495"/>
    </source>
</evidence>
<sequence>MKTRDLVKLFKKNGWWFLRHGSNHDIYTDGKETEEIVRHRETNERLAKAIIRKHGLK</sequence>
<name>A0ABS3HME9_9ENTE</name>
<evidence type="ECO:0000256" key="4">
    <source>
        <dbReference type="ARBA" id="ARBA00022759"/>
    </source>
</evidence>
<dbReference type="Gene3D" id="3.30.920.30">
    <property type="entry name" value="Hypothetical protein"/>
    <property type="match status" value="1"/>
</dbReference>
<keyword evidence="5" id="KW-0378">Hydrolase</keyword>
<dbReference type="InterPro" id="IPR038570">
    <property type="entry name" value="HicA_sf"/>
</dbReference>
<keyword evidence="6" id="KW-0694">RNA-binding</keyword>
<keyword evidence="7" id="KW-0346">Stress response</keyword>
<dbReference type="Pfam" id="PF07927">
    <property type="entry name" value="HicA_toxin"/>
    <property type="match status" value="1"/>
</dbReference>
<accession>A0ABS3HME9</accession>
<dbReference type="Proteomes" id="UP000664495">
    <property type="component" value="Unassembled WGS sequence"/>
</dbReference>
<organism evidence="8 9">
    <name type="scientific">Candidatus Enterococcus murrayae</name>
    <dbReference type="NCBI Taxonomy" id="2815321"/>
    <lineage>
        <taxon>Bacteria</taxon>
        <taxon>Bacillati</taxon>
        <taxon>Bacillota</taxon>
        <taxon>Bacilli</taxon>
        <taxon>Lactobacillales</taxon>
        <taxon>Enterococcaceae</taxon>
        <taxon>Enterococcus</taxon>
    </lineage>
</organism>